<dbReference type="Pfam" id="PF07690">
    <property type="entry name" value="MFS_1"/>
    <property type="match status" value="1"/>
</dbReference>
<dbReference type="SUPFAM" id="SSF103473">
    <property type="entry name" value="MFS general substrate transporter"/>
    <property type="match status" value="1"/>
</dbReference>
<dbReference type="PANTHER" id="PTHR43124:SF6">
    <property type="entry name" value="TRANSPORTER ARAJ-RELATED"/>
    <property type="match status" value="1"/>
</dbReference>
<dbReference type="PANTHER" id="PTHR43124">
    <property type="entry name" value="PURINE EFFLUX PUMP PBUE"/>
    <property type="match status" value="1"/>
</dbReference>
<feature type="transmembrane region" description="Helical" evidence="6">
    <location>
        <begin position="292"/>
        <end position="314"/>
    </location>
</feature>
<feature type="transmembrane region" description="Helical" evidence="6">
    <location>
        <begin position="40"/>
        <end position="61"/>
    </location>
</feature>
<dbReference type="AlphaFoldDB" id="A0A9D2HVS5"/>
<dbReference type="InterPro" id="IPR050189">
    <property type="entry name" value="MFS_Efflux_Transporters"/>
</dbReference>
<organism evidence="8 9">
    <name type="scientific">Candidatus Bacteroides avicola</name>
    <dbReference type="NCBI Taxonomy" id="2838468"/>
    <lineage>
        <taxon>Bacteria</taxon>
        <taxon>Pseudomonadati</taxon>
        <taxon>Bacteroidota</taxon>
        <taxon>Bacteroidia</taxon>
        <taxon>Bacteroidales</taxon>
        <taxon>Bacteroidaceae</taxon>
        <taxon>Bacteroides</taxon>
    </lineage>
</organism>
<dbReference type="EMBL" id="DWZI01000027">
    <property type="protein sequence ID" value="HJA85521.1"/>
    <property type="molecule type" value="Genomic_DNA"/>
</dbReference>
<feature type="domain" description="Major facilitator superfamily (MFS) profile" evidence="7">
    <location>
        <begin position="4"/>
        <end position="377"/>
    </location>
</feature>
<evidence type="ECO:0000256" key="5">
    <source>
        <dbReference type="ARBA" id="ARBA00023136"/>
    </source>
</evidence>
<evidence type="ECO:0000256" key="6">
    <source>
        <dbReference type="SAM" id="Phobius"/>
    </source>
</evidence>
<comment type="subcellular location">
    <subcellularLocation>
        <location evidence="1">Cell membrane</location>
        <topology evidence="1">Multi-pass membrane protein</topology>
    </subcellularLocation>
</comment>
<feature type="transmembrane region" description="Helical" evidence="6">
    <location>
        <begin position="127"/>
        <end position="147"/>
    </location>
</feature>
<gene>
    <name evidence="8" type="primary">araJ</name>
    <name evidence="8" type="ORF">H9950_04915</name>
</gene>
<accession>A0A9D2HVS5</accession>
<dbReference type="NCBIfam" id="NF007498">
    <property type="entry name" value="PRK10091.1"/>
    <property type="match status" value="1"/>
</dbReference>
<keyword evidence="4 6" id="KW-1133">Transmembrane helix</keyword>
<feature type="transmembrane region" description="Helical" evidence="6">
    <location>
        <begin position="68"/>
        <end position="92"/>
    </location>
</feature>
<feature type="transmembrane region" description="Helical" evidence="6">
    <location>
        <begin position="201"/>
        <end position="221"/>
    </location>
</feature>
<dbReference type="InterPro" id="IPR011701">
    <property type="entry name" value="MFS"/>
</dbReference>
<evidence type="ECO:0000256" key="4">
    <source>
        <dbReference type="ARBA" id="ARBA00022989"/>
    </source>
</evidence>
<dbReference type="InterPro" id="IPR020846">
    <property type="entry name" value="MFS_dom"/>
</dbReference>
<feature type="transmembrane region" description="Helical" evidence="6">
    <location>
        <begin position="266"/>
        <end position="286"/>
    </location>
</feature>
<feature type="transmembrane region" description="Helical" evidence="6">
    <location>
        <begin position="326"/>
        <end position="347"/>
    </location>
</feature>
<dbReference type="PROSITE" id="PS50850">
    <property type="entry name" value="MFS"/>
    <property type="match status" value="1"/>
</dbReference>
<feature type="transmembrane region" description="Helical" evidence="6">
    <location>
        <begin position="353"/>
        <end position="373"/>
    </location>
</feature>
<evidence type="ECO:0000256" key="2">
    <source>
        <dbReference type="ARBA" id="ARBA00022475"/>
    </source>
</evidence>
<keyword evidence="5 6" id="KW-0472">Membrane</keyword>
<protein>
    <submittedName>
        <fullName evidence="8">MFS transporter AraJ</fullName>
    </submittedName>
</protein>
<reference evidence="8" key="1">
    <citation type="journal article" date="2021" name="PeerJ">
        <title>Extensive microbial diversity within the chicken gut microbiome revealed by metagenomics and culture.</title>
        <authorList>
            <person name="Gilroy R."/>
            <person name="Ravi A."/>
            <person name="Getino M."/>
            <person name="Pursley I."/>
            <person name="Horton D.L."/>
            <person name="Alikhan N.F."/>
            <person name="Baker D."/>
            <person name="Gharbi K."/>
            <person name="Hall N."/>
            <person name="Watson M."/>
            <person name="Adriaenssens E.M."/>
            <person name="Foster-Nyarko E."/>
            <person name="Jarju S."/>
            <person name="Secka A."/>
            <person name="Antonio M."/>
            <person name="Oren A."/>
            <person name="Chaudhuri R.R."/>
            <person name="La Ragione R."/>
            <person name="Hildebrand F."/>
            <person name="Pallen M.J."/>
        </authorList>
    </citation>
    <scope>NUCLEOTIDE SEQUENCE</scope>
    <source>
        <strain evidence="8">ChiHjej12B11-9795</strain>
    </source>
</reference>
<dbReference type="GO" id="GO:0005886">
    <property type="term" value="C:plasma membrane"/>
    <property type="evidence" value="ECO:0007669"/>
    <property type="project" value="UniProtKB-SubCell"/>
</dbReference>
<dbReference type="InterPro" id="IPR036259">
    <property type="entry name" value="MFS_trans_sf"/>
</dbReference>
<evidence type="ECO:0000259" key="7">
    <source>
        <dbReference type="PROSITE" id="PS50850"/>
    </source>
</evidence>
<comment type="caution">
    <text evidence="8">The sequence shown here is derived from an EMBL/GenBank/DDBJ whole genome shotgun (WGS) entry which is preliminary data.</text>
</comment>
<reference evidence="8" key="2">
    <citation type="submission" date="2021-04" db="EMBL/GenBank/DDBJ databases">
        <authorList>
            <person name="Gilroy R."/>
        </authorList>
    </citation>
    <scope>NUCLEOTIDE SEQUENCE</scope>
    <source>
        <strain evidence="8">ChiHjej12B11-9795</strain>
    </source>
</reference>
<dbReference type="Proteomes" id="UP000823862">
    <property type="component" value="Unassembled WGS sequence"/>
</dbReference>
<name>A0A9D2HVS5_9BACE</name>
<dbReference type="Gene3D" id="1.20.1250.20">
    <property type="entry name" value="MFS general substrate transporter like domains"/>
    <property type="match status" value="2"/>
</dbReference>
<evidence type="ECO:0000256" key="1">
    <source>
        <dbReference type="ARBA" id="ARBA00004651"/>
    </source>
</evidence>
<keyword evidence="2" id="KW-1003">Cell membrane</keyword>
<proteinExistence type="predicted"/>
<dbReference type="GO" id="GO:0022857">
    <property type="term" value="F:transmembrane transporter activity"/>
    <property type="evidence" value="ECO:0007669"/>
    <property type="project" value="InterPro"/>
</dbReference>
<sequence length="380" mass="40097">MKKSLIALAFGTLALGIAEFAMMGILPSVASDLGISISTAGHFISAYALGVCGGAPILLWARKYSLKHILIGLVVLMAAGNLCAAFSSGYWMLLLSRFVSGLPHGAYFGVASIVAGKLADEGRGSEAVSIMIAGMTVANLFGVPLGTSFSHLISWRVTFLLVGCWGIIVLYYIWRWIPHVEALQDTGFKGQFRFLKKPAPWLILGATALGNGGVFCWYSYITPLLTQVSGFSAESVTPLMVLAGFGMVVGNLVSGRLSDRYTPGRVGTVVLGILSISLVLVFFLSSNPWCSALLMALCTAGLFAVSGPEQVLIIRVAPGGEMLGGAAVQIAFNLGNAVGAYVGGLAVTGGYRYPALAGVPFVCVGFLLFLVFYKKYQKNY</sequence>
<feature type="transmembrane region" description="Helical" evidence="6">
    <location>
        <begin position="98"/>
        <end position="115"/>
    </location>
</feature>
<feature type="transmembrane region" description="Helical" evidence="6">
    <location>
        <begin position="236"/>
        <end position="254"/>
    </location>
</feature>
<keyword evidence="3 6" id="KW-0812">Transmembrane</keyword>
<evidence type="ECO:0000256" key="3">
    <source>
        <dbReference type="ARBA" id="ARBA00022692"/>
    </source>
</evidence>
<dbReference type="CDD" id="cd17324">
    <property type="entry name" value="MFS_NepI_like"/>
    <property type="match status" value="1"/>
</dbReference>
<evidence type="ECO:0000313" key="8">
    <source>
        <dbReference type="EMBL" id="HJA85521.1"/>
    </source>
</evidence>
<feature type="transmembrane region" description="Helical" evidence="6">
    <location>
        <begin position="153"/>
        <end position="174"/>
    </location>
</feature>
<evidence type="ECO:0000313" key="9">
    <source>
        <dbReference type="Proteomes" id="UP000823862"/>
    </source>
</evidence>